<comment type="caution">
    <text evidence="2">The sequence shown here is derived from an EMBL/GenBank/DDBJ whole genome shotgun (WGS) entry which is preliminary data.</text>
</comment>
<dbReference type="AlphaFoldDB" id="A0AAW1NAB2"/>
<reference evidence="2 3" key="1">
    <citation type="journal article" date="2024" name="BMC Genomics">
        <title>De novo assembly and annotation of Popillia japonica's genome with initial clues to its potential as an invasive pest.</title>
        <authorList>
            <person name="Cucini C."/>
            <person name="Boschi S."/>
            <person name="Funari R."/>
            <person name="Cardaioli E."/>
            <person name="Iannotti N."/>
            <person name="Marturano G."/>
            <person name="Paoli F."/>
            <person name="Bruttini M."/>
            <person name="Carapelli A."/>
            <person name="Frati F."/>
            <person name="Nardi F."/>
        </authorList>
    </citation>
    <scope>NUCLEOTIDE SEQUENCE [LARGE SCALE GENOMIC DNA]</scope>
    <source>
        <strain evidence="2">DMR45628</strain>
    </source>
</reference>
<keyword evidence="3" id="KW-1185">Reference proteome</keyword>
<evidence type="ECO:0000313" key="2">
    <source>
        <dbReference type="EMBL" id="KAK9758648.1"/>
    </source>
</evidence>
<name>A0AAW1NAB2_POPJA</name>
<gene>
    <name evidence="2" type="ORF">QE152_g611</name>
</gene>
<protein>
    <recommendedName>
        <fullName evidence="4">P6</fullName>
    </recommendedName>
</protein>
<evidence type="ECO:0000313" key="3">
    <source>
        <dbReference type="Proteomes" id="UP001458880"/>
    </source>
</evidence>
<accession>A0AAW1NAB2</accession>
<sequence>MRFLTWNSLIMFDIVFVFFLFLIGVTCLVYYLPGRRTTPGSSNSSDYDDNRPLQCYVTVASAGTAVVQGSPVDHV</sequence>
<dbReference type="EMBL" id="JASPKY010000003">
    <property type="protein sequence ID" value="KAK9758648.1"/>
    <property type="molecule type" value="Genomic_DNA"/>
</dbReference>
<dbReference type="Proteomes" id="UP001458880">
    <property type="component" value="Unassembled WGS sequence"/>
</dbReference>
<organism evidence="2 3">
    <name type="scientific">Popillia japonica</name>
    <name type="common">Japanese beetle</name>
    <dbReference type="NCBI Taxonomy" id="7064"/>
    <lineage>
        <taxon>Eukaryota</taxon>
        <taxon>Metazoa</taxon>
        <taxon>Ecdysozoa</taxon>
        <taxon>Arthropoda</taxon>
        <taxon>Hexapoda</taxon>
        <taxon>Insecta</taxon>
        <taxon>Pterygota</taxon>
        <taxon>Neoptera</taxon>
        <taxon>Endopterygota</taxon>
        <taxon>Coleoptera</taxon>
        <taxon>Polyphaga</taxon>
        <taxon>Scarabaeiformia</taxon>
        <taxon>Scarabaeidae</taxon>
        <taxon>Rutelinae</taxon>
        <taxon>Popillia</taxon>
    </lineage>
</organism>
<evidence type="ECO:0000256" key="1">
    <source>
        <dbReference type="SAM" id="Phobius"/>
    </source>
</evidence>
<feature type="transmembrane region" description="Helical" evidence="1">
    <location>
        <begin position="6"/>
        <end position="32"/>
    </location>
</feature>
<keyword evidence="1" id="KW-0472">Membrane</keyword>
<keyword evidence="1" id="KW-1133">Transmembrane helix</keyword>
<proteinExistence type="predicted"/>
<evidence type="ECO:0008006" key="4">
    <source>
        <dbReference type="Google" id="ProtNLM"/>
    </source>
</evidence>
<keyword evidence="1" id="KW-0812">Transmembrane</keyword>